<feature type="compositionally biased region" description="Polar residues" evidence="1">
    <location>
        <begin position="72"/>
        <end position="83"/>
    </location>
</feature>
<feature type="compositionally biased region" description="Basic and acidic residues" evidence="1">
    <location>
        <begin position="485"/>
        <end position="501"/>
    </location>
</feature>
<accession>A0AAN6K4B5</accession>
<protein>
    <recommendedName>
        <fullName evidence="4">C2H2-type domain-containing protein</fullName>
    </recommendedName>
</protein>
<keyword evidence="3" id="KW-1185">Reference proteome</keyword>
<feature type="compositionally biased region" description="Polar residues" evidence="1">
    <location>
        <begin position="18"/>
        <end position="27"/>
    </location>
</feature>
<organism evidence="2 3">
    <name type="scientific">Friedmanniomyces endolithicus</name>
    <dbReference type="NCBI Taxonomy" id="329885"/>
    <lineage>
        <taxon>Eukaryota</taxon>
        <taxon>Fungi</taxon>
        <taxon>Dikarya</taxon>
        <taxon>Ascomycota</taxon>
        <taxon>Pezizomycotina</taxon>
        <taxon>Dothideomycetes</taxon>
        <taxon>Dothideomycetidae</taxon>
        <taxon>Mycosphaerellales</taxon>
        <taxon>Teratosphaeriaceae</taxon>
        <taxon>Friedmanniomyces</taxon>
    </lineage>
</organism>
<gene>
    <name evidence="2" type="ORF">LTR91_022142</name>
</gene>
<dbReference type="Proteomes" id="UP001175353">
    <property type="component" value="Unassembled WGS sequence"/>
</dbReference>
<reference evidence="2" key="1">
    <citation type="submission" date="2023-06" db="EMBL/GenBank/DDBJ databases">
        <title>Black Yeasts Isolated from many extreme environments.</title>
        <authorList>
            <person name="Coleine C."/>
            <person name="Stajich J.E."/>
            <person name="Selbmann L."/>
        </authorList>
    </citation>
    <scope>NUCLEOTIDE SEQUENCE</scope>
    <source>
        <strain evidence="2">CCFEE 5200</strain>
    </source>
</reference>
<comment type="caution">
    <text evidence="2">The sequence shown here is derived from an EMBL/GenBank/DDBJ whole genome shotgun (WGS) entry which is preliminary data.</text>
</comment>
<feature type="region of interest" description="Disordered" evidence="1">
    <location>
        <begin position="482"/>
        <end position="507"/>
    </location>
</feature>
<evidence type="ECO:0000313" key="2">
    <source>
        <dbReference type="EMBL" id="KAK0956911.1"/>
    </source>
</evidence>
<feature type="compositionally biased region" description="Polar residues" evidence="1">
    <location>
        <begin position="400"/>
        <end position="411"/>
    </location>
</feature>
<feature type="region of interest" description="Disordered" evidence="1">
    <location>
        <begin position="212"/>
        <end position="248"/>
    </location>
</feature>
<sequence length="507" mass="54489">MDSPYLHFASQQQQQPQRLRTNSNLSVHSHSHSHSIADQRGAIRKPSLDRSRSVSTSQVDRLQQLALGPDDPSSTTSDFRTLPSNNTTTSSSFRWITPRHSPQPQTYLPHQQSIEAFPTWSVPTPPPSDSGRPLVSVDSSDEGAATGISTSQPGFVFDQPTSAEMSSLGLLLPSQYGGPGLFESEPTSYAAMEQNYIPPMKVSQPSMTLGQSAYAHTTSSSPALYQSRSVPEGTRGRRQSELPVPANHQAYTQSYRRISNPYEAASSGQYSAATSQTIPSISGLTQSPMPSPHGGTYPGADGMSHHHHHHHSSLTRLVGITSQHVPRGETDYGGLSPPAIYDNNSALYPQSYPSASAGQAQLYTPHSTAQSLSYPPAFISSTSNSHHSHSSVADLLATSKPPSLSNPNTLPHTLPGASSDSSSSIRILTPRPKPQCWDHGCNGRQFSTFSNLLRHQREKSGTAPKSYCPKCGAEFTRTTARNGHMAHDKCTAGRSGGRGEGEGEGEE</sequence>
<feature type="region of interest" description="Disordered" evidence="1">
    <location>
        <begin position="1"/>
        <end position="107"/>
    </location>
</feature>
<proteinExistence type="predicted"/>
<dbReference type="EMBL" id="JAUJLE010000421">
    <property type="protein sequence ID" value="KAK0956911.1"/>
    <property type="molecule type" value="Genomic_DNA"/>
</dbReference>
<feature type="compositionally biased region" description="Polar residues" evidence="1">
    <location>
        <begin position="212"/>
        <end position="229"/>
    </location>
</feature>
<evidence type="ECO:0008006" key="4">
    <source>
        <dbReference type="Google" id="ProtNLM"/>
    </source>
</evidence>
<feature type="compositionally biased region" description="Polar residues" evidence="1">
    <location>
        <begin position="147"/>
        <end position="160"/>
    </location>
</feature>
<feature type="region of interest" description="Disordered" evidence="1">
    <location>
        <begin position="280"/>
        <end position="312"/>
    </location>
</feature>
<evidence type="ECO:0000256" key="1">
    <source>
        <dbReference type="SAM" id="MobiDB-lite"/>
    </source>
</evidence>
<feature type="region of interest" description="Disordered" evidence="1">
    <location>
        <begin position="380"/>
        <end position="425"/>
    </location>
</feature>
<name>A0AAN6K4B5_9PEZI</name>
<dbReference type="AlphaFoldDB" id="A0AAN6K4B5"/>
<evidence type="ECO:0000313" key="3">
    <source>
        <dbReference type="Proteomes" id="UP001175353"/>
    </source>
</evidence>
<dbReference type="Gene3D" id="3.30.160.60">
    <property type="entry name" value="Classic Zinc Finger"/>
    <property type="match status" value="1"/>
</dbReference>
<feature type="region of interest" description="Disordered" evidence="1">
    <location>
        <begin position="123"/>
        <end position="160"/>
    </location>
</feature>